<sequence>MARAAVQRRLTWLQARMADSRPASARVRRLVFDVDGWPGHLPGQHVDVRLTAEDGYTAERSYSIASPPEDPQLHLLVEDLDGGEVSPYLTEDMRPGDVLELRGPIGGYFVWSAAADAGTPAEQRRPVQLVAGGAGVSPFLAMLDHSRRAGDPTPVRLLYSARSADDVLGEELLGPQTTVTLTRGAPAGWTGRTGRIDADLLRREAFAPAERPRVFVCGPTVFVEAVAGTLVDLGHDPRSIRLERFGGSTDPQ</sequence>
<comment type="cofactor">
    <cofactor evidence="1">
        <name>FAD</name>
        <dbReference type="ChEBI" id="CHEBI:57692"/>
    </cofactor>
</comment>
<dbReference type="AlphaFoldDB" id="A0A239D0A4"/>
<keyword evidence="2" id="KW-0479">Metal-binding</keyword>
<dbReference type="Gene3D" id="2.40.30.10">
    <property type="entry name" value="Translation factors"/>
    <property type="match status" value="1"/>
</dbReference>
<evidence type="ECO:0000313" key="6">
    <source>
        <dbReference type="Proteomes" id="UP000198386"/>
    </source>
</evidence>
<proteinExistence type="predicted"/>
<dbReference type="Proteomes" id="UP000198386">
    <property type="component" value="Unassembled WGS sequence"/>
</dbReference>
<dbReference type="PRINTS" id="PR00406">
    <property type="entry name" value="CYTB5RDTASE"/>
</dbReference>
<keyword evidence="2" id="KW-0001">2Fe-2S</keyword>
<dbReference type="PROSITE" id="PS51384">
    <property type="entry name" value="FAD_FR"/>
    <property type="match status" value="1"/>
</dbReference>
<organism evidence="5 6">
    <name type="scientific">Geodermatophilus saharensis</name>
    <dbReference type="NCBI Taxonomy" id="1137994"/>
    <lineage>
        <taxon>Bacteria</taxon>
        <taxon>Bacillati</taxon>
        <taxon>Actinomycetota</taxon>
        <taxon>Actinomycetes</taxon>
        <taxon>Geodermatophilales</taxon>
        <taxon>Geodermatophilaceae</taxon>
        <taxon>Geodermatophilus</taxon>
    </lineage>
</organism>
<evidence type="ECO:0000259" key="4">
    <source>
        <dbReference type="PROSITE" id="PS51384"/>
    </source>
</evidence>
<evidence type="ECO:0000256" key="2">
    <source>
        <dbReference type="ARBA" id="ARBA00022714"/>
    </source>
</evidence>
<evidence type="ECO:0000313" key="5">
    <source>
        <dbReference type="EMBL" id="SNS25224.1"/>
    </source>
</evidence>
<protein>
    <submittedName>
        <fullName evidence="5">Ferredoxin-NADP reductase</fullName>
    </submittedName>
</protein>
<feature type="domain" description="FAD-binding FR-type" evidence="4">
    <location>
        <begin position="10"/>
        <end position="111"/>
    </location>
</feature>
<dbReference type="Pfam" id="PF00175">
    <property type="entry name" value="NAD_binding_1"/>
    <property type="match status" value="1"/>
</dbReference>
<evidence type="ECO:0000256" key="3">
    <source>
        <dbReference type="ARBA" id="ARBA00023014"/>
    </source>
</evidence>
<accession>A0A239D0A4</accession>
<dbReference type="GO" id="GO:0051537">
    <property type="term" value="F:2 iron, 2 sulfur cluster binding"/>
    <property type="evidence" value="ECO:0007669"/>
    <property type="project" value="UniProtKB-KW"/>
</dbReference>
<dbReference type="PANTHER" id="PTHR47354:SF5">
    <property type="entry name" value="PROTEIN RFBI"/>
    <property type="match status" value="1"/>
</dbReference>
<dbReference type="SUPFAM" id="SSF52343">
    <property type="entry name" value="Ferredoxin reductase-like, C-terminal NADP-linked domain"/>
    <property type="match status" value="1"/>
</dbReference>
<dbReference type="EMBL" id="FZOH01000003">
    <property type="protein sequence ID" value="SNS25224.1"/>
    <property type="molecule type" value="Genomic_DNA"/>
</dbReference>
<reference evidence="6" key="1">
    <citation type="submission" date="2017-06" db="EMBL/GenBank/DDBJ databases">
        <authorList>
            <person name="Varghese N."/>
            <person name="Submissions S."/>
        </authorList>
    </citation>
    <scope>NUCLEOTIDE SEQUENCE [LARGE SCALE GENOMIC DNA]</scope>
    <source>
        <strain evidence="6">DSM 45423</strain>
    </source>
</reference>
<keyword evidence="6" id="KW-1185">Reference proteome</keyword>
<dbReference type="PANTHER" id="PTHR47354">
    <property type="entry name" value="NADH OXIDOREDUCTASE HCR"/>
    <property type="match status" value="1"/>
</dbReference>
<keyword evidence="3" id="KW-0411">Iron-sulfur</keyword>
<name>A0A239D0A4_9ACTN</name>
<dbReference type="SUPFAM" id="SSF63380">
    <property type="entry name" value="Riboflavin synthase domain-like"/>
    <property type="match status" value="1"/>
</dbReference>
<dbReference type="InterPro" id="IPR050415">
    <property type="entry name" value="MRET"/>
</dbReference>
<dbReference type="InterPro" id="IPR017927">
    <property type="entry name" value="FAD-bd_FR_type"/>
</dbReference>
<dbReference type="InterPro" id="IPR017938">
    <property type="entry name" value="Riboflavin_synthase-like_b-brl"/>
</dbReference>
<evidence type="ECO:0000256" key="1">
    <source>
        <dbReference type="ARBA" id="ARBA00001974"/>
    </source>
</evidence>
<dbReference type="Gene3D" id="3.40.50.80">
    <property type="entry name" value="Nucleotide-binding domain of ferredoxin-NADP reductase (FNR) module"/>
    <property type="match status" value="1"/>
</dbReference>
<gene>
    <name evidence="5" type="ORF">SAMN04488107_1900</name>
</gene>
<dbReference type="InterPro" id="IPR001433">
    <property type="entry name" value="OxRdtase_FAD/NAD-bd"/>
</dbReference>
<dbReference type="OrthoDB" id="5179582at2"/>
<dbReference type="GO" id="GO:0016491">
    <property type="term" value="F:oxidoreductase activity"/>
    <property type="evidence" value="ECO:0007669"/>
    <property type="project" value="InterPro"/>
</dbReference>
<dbReference type="InterPro" id="IPR008333">
    <property type="entry name" value="Cbr1-like_FAD-bd_dom"/>
</dbReference>
<dbReference type="InterPro" id="IPR039261">
    <property type="entry name" value="FNR_nucleotide-bd"/>
</dbReference>
<dbReference type="Pfam" id="PF00970">
    <property type="entry name" value="FAD_binding_6"/>
    <property type="match status" value="1"/>
</dbReference>
<keyword evidence="2" id="KW-0408">Iron</keyword>